<proteinExistence type="predicted"/>
<gene>
    <name evidence="2" type="ORF">RFI_16385</name>
</gene>
<protein>
    <submittedName>
        <fullName evidence="2">Uncharacterized protein</fullName>
    </submittedName>
</protein>
<evidence type="ECO:0000256" key="1">
    <source>
        <dbReference type="SAM" id="MobiDB-lite"/>
    </source>
</evidence>
<name>X6N3G8_RETFI</name>
<organism evidence="2 3">
    <name type="scientific">Reticulomyxa filosa</name>
    <dbReference type="NCBI Taxonomy" id="46433"/>
    <lineage>
        <taxon>Eukaryota</taxon>
        <taxon>Sar</taxon>
        <taxon>Rhizaria</taxon>
        <taxon>Retaria</taxon>
        <taxon>Foraminifera</taxon>
        <taxon>Monothalamids</taxon>
        <taxon>Reticulomyxidae</taxon>
        <taxon>Reticulomyxa</taxon>
    </lineage>
</organism>
<feature type="region of interest" description="Disordered" evidence="1">
    <location>
        <begin position="1"/>
        <end position="42"/>
    </location>
</feature>
<feature type="compositionally biased region" description="Basic and acidic residues" evidence="1">
    <location>
        <begin position="13"/>
        <end position="42"/>
    </location>
</feature>
<dbReference type="EMBL" id="ASPP01012215">
    <property type="protein sequence ID" value="ETO20825.1"/>
    <property type="molecule type" value="Genomic_DNA"/>
</dbReference>
<evidence type="ECO:0000313" key="2">
    <source>
        <dbReference type="EMBL" id="ETO20825.1"/>
    </source>
</evidence>
<keyword evidence="3" id="KW-1185">Reference proteome</keyword>
<evidence type="ECO:0000313" key="3">
    <source>
        <dbReference type="Proteomes" id="UP000023152"/>
    </source>
</evidence>
<dbReference type="AlphaFoldDB" id="X6N3G8"/>
<accession>X6N3G8</accession>
<dbReference type="Proteomes" id="UP000023152">
    <property type="component" value="Unassembled WGS sequence"/>
</dbReference>
<sequence>MEQKSAGGAFGDSSDKSWLNEDKDPKSKEVNNNRINDEMKNDESTEKIVLSLRVSGCYGLRASVPQCVNLNKTLKRDFDGKKDEEYAKKDCFLVELAQ</sequence>
<reference evidence="2 3" key="1">
    <citation type="journal article" date="2013" name="Curr. Biol.">
        <title>The Genome of the Foraminiferan Reticulomyxa filosa.</title>
        <authorList>
            <person name="Glockner G."/>
            <person name="Hulsmann N."/>
            <person name="Schleicher M."/>
            <person name="Noegel A.A."/>
            <person name="Eichinger L."/>
            <person name="Gallinger C."/>
            <person name="Pawlowski J."/>
            <person name="Sierra R."/>
            <person name="Euteneuer U."/>
            <person name="Pillet L."/>
            <person name="Moustafa A."/>
            <person name="Platzer M."/>
            <person name="Groth M."/>
            <person name="Szafranski K."/>
            <person name="Schliwa M."/>
        </authorList>
    </citation>
    <scope>NUCLEOTIDE SEQUENCE [LARGE SCALE GENOMIC DNA]</scope>
</reference>
<comment type="caution">
    <text evidence="2">The sequence shown here is derived from an EMBL/GenBank/DDBJ whole genome shotgun (WGS) entry which is preliminary data.</text>
</comment>